<gene>
    <name evidence="1" type="ORF">ZEAMMB73_Zm00001d035316</name>
</gene>
<protein>
    <submittedName>
        <fullName evidence="1">14-3-3-like protein GF14 epsilon</fullName>
    </submittedName>
</protein>
<dbReference type="EMBL" id="CM000782">
    <property type="protein sequence ID" value="AQK78670.1"/>
    <property type="molecule type" value="Genomic_DNA"/>
</dbReference>
<proteinExistence type="predicted"/>
<sequence length="58" mass="6604">MMQLLKDNLAMWTSELTGGEASKGNDDVDMEVWHGTPAYDLNLVWLVKLHVLRTPQCM</sequence>
<dbReference type="EMBL" id="CM000782">
    <property type="protein sequence ID" value="AQK78669.1"/>
    <property type="molecule type" value="Genomic_DNA"/>
</dbReference>
<accession>A0A1D6LFF1</accession>
<name>A0A1D6LFF1_MAIZE</name>
<reference evidence="1" key="1">
    <citation type="submission" date="2015-12" db="EMBL/GenBank/DDBJ databases">
        <title>Update maize B73 reference genome by single molecule sequencing technologies.</title>
        <authorList>
            <consortium name="Maize Genome Sequencing Project"/>
            <person name="Ware D."/>
        </authorList>
    </citation>
    <scope>NUCLEOTIDE SEQUENCE</scope>
    <source>
        <tissue evidence="1">Seedling</tissue>
    </source>
</reference>
<organism evidence="1">
    <name type="scientific">Zea mays</name>
    <name type="common">Maize</name>
    <dbReference type="NCBI Taxonomy" id="4577"/>
    <lineage>
        <taxon>Eukaryota</taxon>
        <taxon>Viridiplantae</taxon>
        <taxon>Streptophyta</taxon>
        <taxon>Embryophyta</taxon>
        <taxon>Tracheophyta</taxon>
        <taxon>Spermatophyta</taxon>
        <taxon>Magnoliopsida</taxon>
        <taxon>Liliopsida</taxon>
        <taxon>Poales</taxon>
        <taxon>Poaceae</taxon>
        <taxon>PACMAD clade</taxon>
        <taxon>Panicoideae</taxon>
        <taxon>Andropogonodae</taxon>
        <taxon>Andropogoneae</taxon>
        <taxon>Tripsacinae</taxon>
        <taxon>Zea</taxon>
    </lineage>
</organism>
<evidence type="ECO:0000313" key="1">
    <source>
        <dbReference type="EMBL" id="AQK78669.1"/>
    </source>
</evidence>
<dbReference type="AlphaFoldDB" id="A0A1D6LFF1"/>